<feature type="domain" description="Ribosome maturation protein SDO1/SBDS N-terminal" evidence="2">
    <location>
        <begin position="9"/>
        <end position="98"/>
    </location>
</feature>
<evidence type="ECO:0000256" key="1">
    <source>
        <dbReference type="SAM" id="MobiDB-lite"/>
    </source>
</evidence>
<dbReference type="GeneID" id="63760171"/>
<accession>A0A1L9SY23</accession>
<dbReference type="RefSeq" id="XP_040695891.1">
    <property type="nucleotide sequence ID" value="XM_040844098.1"/>
</dbReference>
<feature type="region of interest" description="Disordered" evidence="1">
    <location>
        <begin position="92"/>
        <end position="115"/>
    </location>
</feature>
<dbReference type="InterPro" id="IPR019783">
    <property type="entry name" value="SDO1/SBDS_N"/>
</dbReference>
<dbReference type="OrthoDB" id="2567806at2759"/>
<evidence type="ECO:0000259" key="2">
    <source>
        <dbReference type="Pfam" id="PF01172"/>
    </source>
</evidence>
<keyword evidence="4" id="KW-1185">Reference proteome</keyword>
<dbReference type="AlphaFoldDB" id="A0A1L9SY23"/>
<proteinExistence type="predicted"/>
<gene>
    <name evidence="3" type="ORF">ASPSYDRAFT_214769</name>
</gene>
<dbReference type="SUPFAM" id="SSF89895">
    <property type="entry name" value="FYSH domain"/>
    <property type="match status" value="1"/>
</dbReference>
<evidence type="ECO:0000313" key="3">
    <source>
        <dbReference type="EMBL" id="OJJ52085.1"/>
    </source>
</evidence>
<evidence type="ECO:0000313" key="4">
    <source>
        <dbReference type="Proteomes" id="UP000184356"/>
    </source>
</evidence>
<dbReference type="Pfam" id="PF01172">
    <property type="entry name" value="SBDS_N"/>
    <property type="match status" value="1"/>
</dbReference>
<dbReference type="InterPro" id="IPR036786">
    <property type="entry name" value="Ribosome_mat_SBDS_N_sf"/>
</dbReference>
<dbReference type="STRING" id="1036612.A0A1L9SY23"/>
<sequence>MSRANEIAAKVFYKGSSEDFVIFVNNADIYQNWGRDRSIPLVNVVNSWDIFVTQKGGAQGILNRASKAMLENEFGTSNEDDCLTKILENGEFQSSAPRERHGNTNISNGPAGVMG</sequence>
<dbReference type="VEuPathDB" id="FungiDB:ASPSYDRAFT_214769"/>
<organism evidence="3 4">
    <name type="scientific">Aspergillus sydowii CBS 593.65</name>
    <dbReference type="NCBI Taxonomy" id="1036612"/>
    <lineage>
        <taxon>Eukaryota</taxon>
        <taxon>Fungi</taxon>
        <taxon>Dikarya</taxon>
        <taxon>Ascomycota</taxon>
        <taxon>Pezizomycotina</taxon>
        <taxon>Eurotiomycetes</taxon>
        <taxon>Eurotiomycetidae</taxon>
        <taxon>Eurotiales</taxon>
        <taxon>Aspergillaceae</taxon>
        <taxon>Aspergillus</taxon>
        <taxon>Aspergillus subgen. Nidulantes</taxon>
    </lineage>
</organism>
<dbReference type="Gene3D" id="3.30.1250.10">
    <property type="entry name" value="Ribosome maturation protein SBDS, N-terminal domain"/>
    <property type="match status" value="1"/>
</dbReference>
<dbReference type="EMBL" id="KV878605">
    <property type="protein sequence ID" value="OJJ52085.1"/>
    <property type="molecule type" value="Genomic_DNA"/>
</dbReference>
<name>A0A1L9SY23_9EURO</name>
<dbReference type="Proteomes" id="UP000184356">
    <property type="component" value="Unassembled WGS sequence"/>
</dbReference>
<protein>
    <recommendedName>
        <fullName evidence="2">Ribosome maturation protein SDO1/SBDS N-terminal domain-containing protein</fullName>
    </recommendedName>
</protein>
<reference evidence="4" key="1">
    <citation type="journal article" date="2017" name="Genome Biol.">
        <title>Comparative genomics reveals high biological diversity and specific adaptations in the industrially and medically important fungal genus Aspergillus.</title>
        <authorList>
            <person name="de Vries R.P."/>
            <person name="Riley R."/>
            <person name="Wiebenga A."/>
            <person name="Aguilar-Osorio G."/>
            <person name="Amillis S."/>
            <person name="Uchima C.A."/>
            <person name="Anderluh G."/>
            <person name="Asadollahi M."/>
            <person name="Askin M."/>
            <person name="Barry K."/>
            <person name="Battaglia E."/>
            <person name="Bayram O."/>
            <person name="Benocci T."/>
            <person name="Braus-Stromeyer S.A."/>
            <person name="Caldana C."/>
            <person name="Canovas D."/>
            <person name="Cerqueira G.C."/>
            <person name="Chen F."/>
            <person name="Chen W."/>
            <person name="Choi C."/>
            <person name="Clum A."/>
            <person name="Dos Santos R.A."/>
            <person name="Damasio A.R."/>
            <person name="Diallinas G."/>
            <person name="Emri T."/>
            <person name="Fekete E."/>
            <person name="Flipphi M."/>
            <person name="Freyberg S."/>
            <person name="Gallo A."/>
            <person name="Gournas C."/>
            <person name="Habgood R."/>
            <person name="Hainaut M."/>
            <person name="Harispe M.L."/>
            <person name="Henrissat B."/>
            <person name="Hilden K.S."/>
            <person name="Hope R."/>
            <person name="Hossain A."/>
            <person name="Karabika E."/>
            <person name="Karaffa L."/>
            <person name="Karanyi Z."/>
            <person name="Krasevec N."/>
            <person name="Kuo A."/>
            <person name="Kusch H."/>
            <person name="LaButti K."/>
            <person name="Lagendijk E.L."/>
            <person name="Lapidus A."/>
            <person name="Levasseur A."/>
            <person name="Lindquist E."/>
            <person name="Lipzen A."/>
            <person name="Logrieco A.F."/>
            <person name="MacCabe A."/>
            <person name="Maekelae M.R."/>
            <person name="Malavazi I."/>
            <person name="Melin P."/>
            <person name="Meyer V."/>
            <person name="Mielnichuk N."/>
            <person name="Miskei M."/>
            <person name="Molnar A.P."/>
            <person name="Mule G."/>
            <person name="Ngan C.Y."/>
            <person name="Orejas M."/>
            <person name="Orosz E."/>
            <person name="Ouedraogo J.P."/>
            <person name="Overkamp K.M."/>
            <person name="Park H.-S."/>
            <person name="Perrone G."/>
            <person name="Piumi F."/>
            <person name="Punt P.J."/>
            <person name="Ram A.F."/>
            <person name="Ramon A."/>
            <person name="Rauscher S."/>
            <person name="Record E."/>
            <person name="Riano-Pachon D.M."/>
            <person name="Robert V."/>
            <person name="Roehrig J."/>
            <person name="Ruller R."/>
            <person name="Salamov A."/>
            <person name="Salih N.S."/>
            <person name="Samson R.A."/>
            <person name="Sandor E."/>
            <person name="Sanguinetti M."/>
            <person name="Schuetze T."/>
            <person name="Sepcic K."/>
            <person name="Shelest E."/>
            <person name="Sherlock G."/>
            <person name="Sophianopoulou V."/>
            <person name="Squina F.M."/>
            <person name="Sun H."/>
            <person name="Susca A."/>
            <person name="Todd R.B."/>
            <person name="Tsang A."/>
            <person name="Unkles S.E."/>
            <person name="van de Wiele N."/>
            <person name="van Rossen-Uffink D."/>
            <person name="Oliveira J.V."/>
            <person name="Vesth T.C."/>
            <person name="Visser J."/>
            <person name="Yu J.-H."/>
            <person name="Zhou M."/>
            <person name="Andersen M.R."/>
            <person name="Archer D.B."/>
            <person name="Baker S.E."/>
            <person name="Benoit I."/>
            <person name="Brakhage A.A."/>
            <person name="Braus G.H."/>
            <person name="Fischer R."/>
            <person name="Frisvad J.C."/>
            <person name="Goldman G.H."/>
            <person name="Houbraken J."/>
            <person name="Oakley B."/>
            <person name="Pocsi I."/>
            <person name="Scazzocchio C."/>
            <person name="Seiboth B."/>
            <person name="vanKuyk P.A."/>
            <person name="Wortman J."/>
            <person name="Dyer P.S."/>
            <person name="Grigoriev I.V."/>
        </authorList>
    </citation>
    <scope>NUCLEOTIDE SEQUENCE [LARGE SCALE GENOMIC DNA]</scope>
    <source>
        <strain evidence="4">CBS 593.65</strain>
    </source>
</reference>